<evidence type="ECO:0000256" key="5">
    <source>
        <dbReference type="ARBA" id="ARBA00022723"/>
    </source>
</evidence>
<feature type="binding site" evidence="11">
    <location>
        <position position="275"/>
    </location>
    <ligand>
        <name>Mg(2+)</name>
        <dbReference type="ChEBI" id="CHEBI:18420"/>
    </ligand>
</feature>
<keyword evidence="5 10" id="KW-0479">Metal-binding</keyword>
<reference evidence="12" key="1">
    <citation type="journal article" date="2014" name="Int. J. Syst. Evol. Microbiol.">
        <title>Complete genome sequence of Corynebacterium casei LMG S-19264T (=DSM 44701T), isolated from a smear-ripened cheese.</title>
        <authorList>
            <consortium name="US DOE Joint Genome Institute (JGI-PGF)"/>
            <person name="Walter F."/>
            <person name="Albersmeier A."/>
            <person name="Kalinowski J."/>
            <person name="Ruckert C."/>
        </authorList>
    </citation>
    <scope>NUCLEOTIDE SEQUENCE</scope>
    <source>
        <strain evidence="12">KCTC 12113</strain>
    </source>
</reference>
<evidence type="ECO:0000256" key="4">
    <source>
        <dbReference type="ARBA" id="ARBA00022679"/>
    </source>
</evidence>
<evidence type="ECO:0000256" key="6">
    <source>
        <dbReference type="ARBA" id="ARBA00022827"/>
    </source>
</evidence>
<dbReference type="PANTHER" id="PTHR30040:SF2">
    <property type="entry name" value="FAD:PROTEIN FMN TRANSFERASE"/>
    <property type="match status" value="1"/>
</dbReference>
<dbReference type="GO" id="GO:0046872">
    <property type="term" value="F:metal ion binding"/>
    <property type="evidence" value="ECO:0007669"/>
    <property type="project" value="UniProtKB-UniRule"/>
</dbReference>
<dbReference type="GO" id="GO:0016740">
    <property type="term" value="F:transferase activity"/>
    <property type="evidence" value="ECO:0007669"/>
    <property type="project" value="UniProtKB-UniRule"/>
</dbReference>
<organism evidence="12 13">
    <name type="scientific">Arenibacter certesii</name>
    <dbReference type="NCBI Taxonomy" id="228955"/>
    <lineage>
        <taxon>Bacteria</taxon>
        <taxon>Pseudomonadati</taxon>
        <taxon>Bacteroidota</taxon>
        <taxon>Flavobacteriia</taxon>
        <taxon>Flavobacteriales</taxon>
        <taxon>Flavobacteriaceae</taxon>
        <taxon>Arenibacter</taxon>
    </lineage>
</organism>
<dbReference type="Proteomes" id="UP000634668">
    <property type="component" value="Unassembled WGS sequence"/>
</dbReference>
<comment type="cofactor">
    <cofactor evidence="11">
        <name>Mg(2+)</name>
        <dbReference type="ChEBI" id="CHEBI:18420"/>
    </cofactor>
    <cofactor evidence="11">
        <name>Mn(2+)</name>
        <dbReference type="ChEBI" id="CHEBI:29035"/>
    </cofactor>
    <text evidence="11">Magnesium. Can also use manganese.</text>
</comment>
<comment type="similarity">
    <text evidence="10">Belongs to the ApbE family.</text>
</comment>
<evidence type="ECO:0000256" key="1">
    <source>
        <dbReference type="ARBA" id="ARBA00011955"/>
    </source>
</evidence>
<evidence type="ECO:0000256" key="3">
    <source>
        <dbReference type="ARBA" id="ARBA00022630"/>
    </source>
</evidence>
<feature type="binding site" evidence="11">
    <location>
        <position position="153"/>
    </location>
    <ligand>
        <name>Mg(2+)</name>
        <dbReference type="ChEBI" id="CHEBI:18420"/>
    </ligand>
</feature>
<evidence type="ECO:0000313" key="12">
    <source>
        <dbReference type="EMBL" id="GGW23212.1"/>
    </source>
</evidence>
<feature type="binding site" evidence="11">
    <location>
        <position position="271"/>
    </location>
    <ligand>
        <name>Mg(2+)</name>
        <dbReference type="ChEBI" id="CHEBI:18420"/>
    </ligand>
</feature>
<proteinExistence type="inferred from homology"/>
<dbReference type="InterPro" id="IPR024932">
    <property type="entry name" value="ApbE"/>
</dbReference>
<keyword evidence="6 10" id="KW-0274">FAD</keyword>
<dbReference type="PIRSF" id="PIRSF006268">
    <property type="entry name" value="ApbE"/>
    <property type="match status" value="1"/>
</dbReference>
<keyword evidence="3 10" id="KW-0285">Flavoprotein</keyword>
<reference evidence="12" key="2">
    <citation type="submission" date="2020-09" db="EMBL/GenBank/DDBJ databases">
        <authorList>
            <person name="Sun Q."/>
            <person name="Kim S."/>
        </authorList>
    </citation>
    <scope>NUCLEOTIDE SEQUENCE</scope>
    <source>
        <strain evidence="12">KCTC 12113</strain>
    </source>
</reference>
<dbReference type="Pfam" id="PF02424">
    <property type="entry name" value="ApbE"/>
    <property type="match status" value="1"/>
</dbReference>
<evidence type="ECO:0000256" key="11">
    <source>
        <dbReference type="PIRSR" id="PIRSR006268-2"/>
    </source>
</evidence>
<dbReference type="SUPFAM" id="SSF143631">
    <property type="entry name" value="ApbE-like"/>
    <property type="match status" value="1"/>
</dbReference>
<dbReference type="EMBL" id="BMWP01000002">
    <property type="protein sequence ID" value="GGW23212.1"/>
    <property type="molecule type" value="Genomic_DNA"/>
</dbReference>
<protein>
    <recommendedName>
        <fullName evidence="2 10">FAD:protein FMN transferase</fullName>
        <ecNumber evidence="1 10">2.7.1.180</ecNumber>
    </recommendedName>
    <alternativeName>
        <fullName evidence="8 10">Flavin transferase</fullName>
    </alternativeName>
</protein>
<keyword evidence="13" id="KW-1185">Reference proteome</keyword>
<dbReference type="Gene3D" id="3.10.520.10">
    <property type="entry name" value="ApbE-like domains"/>
    <property type="match status" value="1"/>
</dbReference>
<dbReference type="AlphaFoldDB" id="A0A918IMY4"/>
<keyword evidence="4 10" id="KW-0808">Transferase</keyword>
<evidence type="ECO:0000256" key="8">
    <source>
        <dbReference type="ARBA" id="ARBA00031306"/>
    </source>
</evidence>
<sequence length="322" mass="35716">MGCGQKNGKWVKNGNVGEALGTTYSLIYIAEEELDYQKEIDSIFKVINQSMSTYIPNSDISRINSGDTTVVVDHMFKEVFNLSNEIYTATEGYFDPTVGALVNAWGFGPGKELDMNSERVDSLLQYVGFNKVSITPENKITKADPTIYFDFNAIAKGYAVDRIAVFLDAKGIKNYLLEVGGELVAKGENAIKNKQWVVAIDDPQMDWERTSKKTVNMKDNAMASSGNYRKFKIDPDTGDKYVHTIDPLTGFTKNSNILAVTIVAKDCATADAYATAFMAMDLAHSKEILNADETLEGYIIYLDDSGEVLEYMTDGFKTMVIK</sequence>
<evidence type="ECO:0000256" key="9">
    <source>
        <dbReference type="ARBA" id="ARBA00048540"/>
    </source>
</evidence>
<evidence type="ECO:0000256" key="2">
    <source>
        <dbReference type="ARBA" id="ARBA00016337"/>
    </source>
</evidence>
<gene>
    <name evidence="12" type="ORF">GCM10007383_04100</name>
</gene>
<dbReference type="InterPro" id="IPR003374">
    <property type="entry name" value="ApbE-like_sf"/>
</dbReference>
<comment type="caution">
    <text evidence="12">The sequence shown here is derived from an EMBL/GenBank/DDBJ whole genome shotgun (WGS) entry which is preliminary data.</text>
</comment>
<evidence type="ECO:0000256" key="7">
    <source>
        <dbReference type="ARBA" id="ARBA00022842"/>
    </source>
</evidence>
<accession>A0A918IMY4</accession>
<evidence type="ECO:0000256" key="10">
    <source>
        <dbReference type="PIRNR" id="PIRNR006268"/>
    </source>
</evidence>
<dbReference type="EC" id="2.7.1.180" evidence="1 10"/>
<comment type="catalytic activity">
    <reaction evidence="9 10">
        <text>L-threonyl-[protein] + FAD = FMN-L-threonyl-[protein] + AMP + H(+)</text>
        <dbReference type="Rhea" id="RHEA:36847"/>
        <dbReference type="Rhea" id="RHEA-COMP:11060"/>
        <dbReference type="Rhea" id="RHEA-COMP:11061"/>
        <dbReference type="ChEBI" id="CHEBI:15378"/>
        <dbReference type="ChEBI" id="CHEBI:30013"/>
        <dbReference type="ChEBI" id="CHEBI:57692"/>
        <dbReference type="ChEBI" id="CHEBI:74257"/>
        <dbReference type="ChEBI" id="CHEBI:456215"/>
        <dbReference type="EC" id="2.7.1.180"/>
    </reaction>
</comment>
<keyword evidence="7 10" id="KW-0460">Magnesium</keyword>
<name>A0A918IMY4_9FLAO</name>
<evidence type="ECO:0000313" key="13">
    <source>
        <dbReference type="Proteomes" id="UP000634668"/>
    </source>
</evidence>
<dbReference type="PANTHER" id="PTHR30040">
    <property type="entry name" value="THIAMINE BIOSYNTHESIS LIPOPROTEIN APBE"/>
    <property type="match status" value="1"/>
</dbReference>